<dbReference type="InterPro" id="IPR029063">
    <property type="entry name" value="SAM-dependent_MTases_sf"/>
</dbReference>
<gene>
    <name evidence="1" type="ORF">BJ968_004730</name>
</gene>
<proteinExistence type="predicted"/>
<reference evidence="1 2" key="1">
    <citation type="submission" date="2020-07" db="EMBL/GenBank/DDBJ databases">
        <title>Sequencing the genomes of 1000 actinobacteria strains.</title>
        <authorList>
            <person name="Klenk H.-P."/>
        </authorList>
    </citation>
    <scope>NUCLEOTIDE SEQUENCE [LARGE SCALE GENOMIC DNA]</scope>
    <source>
        <strain evidence="1 2">DSM 7487</strain>
    </source>
</reference>
<keyword evidence="1" id="KW-0489">Methyltransferase</keyword>
<keyword evidence="1" id="KW-0808">Transferase</keyword>
<dbReference type="Proteomes" id="UP000521922">
    <property type="component" value="Unassembled WGS sequence"/>
</dbReference>
<sequence length="194" mass="22151">MVDNYFSRLQIPDEHRSVATNHEQGSYLYELARLTAAAKTLEVGLGFGSSAVYIMAATRLPHVVVDPWARSYRYAGLQNIAAEGFAGLVDHRERASQIELAELVRQQCTFDLIYVDGGHKFDETLVDVYFCAQLLAVGGHMVIDDLWMPGVRRVRDFILANREDLTQMPCPVEDFLHLRRTGYDTREWNHFVPF</sequence>
<comment type="caution">
    <text evidence="1">The sequence shown here is derived from an EMBL/GenBank/DDBJ whole genome shotgun (WGS) entry which is preliminary data.</text>
</comment>
<dbReference type="Gene3D" id="3.40.50.150">
    <property type="entry name" value="Vaccinia Virus protein VP39"/>
    <property type="match status" value="1"/>
</dbReference>
<dbReference type="EMBL" id="JACCBB010000002">
    <property type="protein sequence ID" value="NYD25121.1"/>
    <property type="molecule type" value="Genomic_DNA"/>
</dbReference>
<protein>
    <submittedName>
        <fullName evidence="1">Putative O-methyltransferase YrrM</fullName>
    </submittedName>
</protein>
<dbReference type="AlphaFoldDB" id="A0A7Y9DQT5"/>
<dbReference type="Pfam" id="PF13578">
    <property type="entry name" value="Methyltransf_24"/>
    <property type="match status" value="1"/>
</dbReference>
<dbReference type="GO" id="GO:0032259">
    <property type="term" value="P:methylation"/>
    <property type="evidence" value="ECO:0007669"/>
    <property type="project" value="UniProtKB-KW"/>
</dbReference>
<dbReference type="RefSeq" id="WP_179757308.1">
    <property type="nucleotide sequence ID" value="NZ_BAAAGN010000024.1"/>
</dbReference>
<keyword evidence="2" id="KW-1185">Reference proteome</keyword>
<accession>A0A7Y9DQT5</accession>
<dbReference type="GO" id="GO:0008168">
    <property type="term" value="F:methyltransferase activity"/>
    <property type="evidence" value="ECO:0007669"/>
    <property type="project" value="UniProtKB-KW"/>
</dbReference>
<organism evidence="1 2">
    <name type="scientific">Kineococcus aurantiacus</name>
    <dbReference type="NCBI Taxonomy" id="37633"/>
    <lineage>
        <taxon>Bacteria</taxon>
        <taxon>Bacillati</taxon>
        <taxon>Actinomycetota</taxon>
        <taxon>Actinomycetes</taxon>
        <taxon>Kineosporiales</taxon>
        <taxon>Kineosporiaceae</taxon>
        <taxon>Kineococcus</taxon>
    </lineage>
</organism>
<name>A0A7Y9DQT5_9ACTN</name>
<evidence type="ECO:0000313" key="2">
    <source>
        <dbReference type="Proteomes" id="UP000521922"/>
    </source>
</evidence>
<evidence type="ECO:0000313" key="1">
    <source>
        <dbReference type="EMBL" id="NYD25121.1"/>
    </source>
</evidence>
<dbReference type="SUPFAM" id="SSF53335">
    <property type="entry name" value="S-adenosyl-L-methionine-dependent methyltransferases"/>
    <property type="match status" value="1"/>
</dbReference>